<evidence type="ECO:0000256" key="1">
    <source>
        <dbReference type="SAM" id="MobiDB-lite"/>
    </source>
</evidence>
<organism evidence="2">
    <name type="scientific">Uncultured Desulfatiglans sp</name>
    <dbReference type="NCBI Taxonomy" id="1748965"/>
    <lineage>
        <taxon>Bacteria</taxon>
        <taxon>Pseudomonadati</taxon>
        <taxon>Thermodesulfobacteriota</taxon>
        <taxon>Desulfobacteria</taxon>
        <taxon>Desulfatiglandales</taxon>
        <taxon>Desulfatiglandaceae</taxon>
        <taxon>Desulfatiglans</taxon>
        <taxon>environmental samples</taxon>
    </lineage>
</organism>
<gene>
    <name evidence="2" type="ORF">TRIP_B50305</name>
</gene>
<sequence>MRGDLQVAPRANVQMEAQIGKEDHSGMETH</sequence>
<dbReference type="EMBL" id="UPXX01000032">
    <property type="protein sequence ID" value="VBB47436.1"/>
    <property type="molecule type" value="Genomic_DNA"/>
</dbReference>
<name>A0A653AI41_UNCDX</name>
<dbReference type="AlphaFoldDB" id="A0A653AI41"/>
<accession>A0A653AI41</accession>
<protein>
    <submittedName>
        <fullName evidence="2">Uncharacterized protein</fullName>
    </submittedName>
</protein>
<reference evidence="2" key="1">
    <citation type="submission" date="2018-07" db="EMBL/GenBank/DDBJ databases">
        <authorList>
            <consortium name="Genoscope - CEA"/>
            <person name="William W."/>
        </authorList>
    </citation>
    <scope>NUCLEOTIDE SEQUENCE</scope>
    <source>
        <strain evidence="2">IK1</strain>
    </source>
</reference>
<feature type="region of interest" description="Disordered" evidence="1">
    <location>
        <begin position="1"/>
        <end position="30"/>
    </location>
</feature>
<feature type="compositionally biased region" description="Basic and acidic residues" evidence="1">
    <location>
        <begin position="19"/>
        <end position="30"/>
    </location>
</feature>
<proteinExistence type="predicted"/>
<evidence type="ECO:0000313" key="2">
    <source>
        <dbReference type="EMBL" id="VBB47436.1"/>
    </source>
</evidence>